<dbReference type="PANTHER" id="PTHR43846">
    <property type="entry name" value="UPF0176 PROTEIN YCEA"/>
    <property type="match status" value="1"/>
</dbReference>
<reference evidence="6 7" key="1">
    <citation type="journal article" date="2018" name="Genome Biol. Evol.">
        <title>Cladogenesis and Genomic Streamlining in Extracellular Endosymbionts of Tropical Stink Bugs.</title>
        <authorList>
            <person name="Otero-Bravo A."/>
            <person name="Goffredi S."/>
            <person name="Sabree Z.L."/>
        </authorList>
    </citation>
    <scope>NUCLEOTIDE SEQUENCE [LARGE SCALE GENOMIC DNA]</scope>
    <source>
        <strain evidence="6 7">SoEO</strain>
    </source>
</reference>
<comment type="caution">
    <text evidence="6">The sequence shown here is derived from an EMBL/GenBank/DDBJ whole genome shotgun (WGS) entry which is preliminary data.</text>
</comment>
<evidence type="ECO:0000256" key="2">
    <source>
        <dbReference type="ARBA" id="ARBA00023002"/>
    </source>
</evidence>
<dbReference type="PROSITE" id="PS50206">
    <property type="entry name" value="RHODANESE_3"/>
    <property type="match status" value="1"/>
</dbReference>
<keyword evidence="1 4" id="KW-0819">tRNA processing</keyword>
<dbReference type="InterPro" id="IPR036873">
    <property type="entry name" value="Rhodanese-like_dom_sf"/>
</dbReference>
<dbReference type="PANTHER" id="PTHR43846:SF1">
    <property type="entry name" value="TRNA URIDINE(34) HYDROXYLASE"/>
    <property type="match status" value="1"/>
</dbReference>
<evidence type="ECO:0000256" key="3">
    <source>
        <dbReference type="ARBA" id="ARBA00045625"/>
    </source>
</evidence>
<dbReference type="EC" id="1.14.-.-" evidence="4"/>
<keyword evidence="2 4" id="KW-0560">Oxidoreductase</keyword>
<comment type="catalytic activity">
    <reaction evidence="4">
        <text>uridine(34) in tRNA + AH2 + O2 = 5-hydroxyuridine(34) in tRNA + A + H2O</text>
        <dbReference type="Rhea" id="RHEA:64224"/>
        <dbReference type="Rhea" id="RHEA-COMP:11727"/>
        <dbReference type="Rhea" id="RHEA-COMP:13381"/>
        <dbReference type="ChEBI" id="CHEBI:13193"/>
        <dbReference type="ChEBI" id="CHEBI:15377"/>
        <dbReference type="ChEBI" id="CHEBI:15379"/>
        <dbReference type="ChEBI" id="CHEBI:17499"/>
        <dbReference type="ChEBI" id="CHEBI:65315"/>
        <dbReference type="ChEBI" id="CHEBI:136877"/>
    </reaction>
</comment>
<dbReference type="InterPro" id="IPR022111">
    <property type="entry name" value="Rhodanese_C"/>
</dbReference>
<dbReference type="InterPro" id="IPR040503">
    <property type="entry name" value="TRHO_N"/>
</dbReference>
<dbReference type="SUPFAM" id="SSF52821">
    <property type="entry name" value="Rhodanese/Cell cycle control phosphatase"/>
    <property type="match status" value="1"/>
</dbReference>
<organism evidence="6 7">
    <name type="scientific">Candidatus Pantoea edessiphila</name>
    <dbReference type="NCBI Taxonomy" id="2044610"/>
    <lineage>
        <taxon>Bacteria</taxon>
        <taxon>Pseudomonadati</taxon>
        <taxon>Pseudomonadota</taxon>
        <taxon>Gammaproteobacteria</taxon>
        <taxon>Enterobacterales</taxon>
        <taxon>Erwiniaceae</taxon>
        <taxon>Pantoea</taxon>
    </lineage>
</organism>
<dbReference type="Pfam" id="PF12368">
    <property type="entry name" value="Rhodanese_C"/>
    <property type="match status" value="1"/>
</dbReference>
<dbReference type="EMBL" id="PDKR01000001">
    <property type="protein sequence ID" value="PPI88766.1"/>
    <property type="molecule type" value="Genomic_DNA"/>
</dbReference>
<evidence type="ECO:0000313" key="7">
    <source>
        <dbReference type="Proteomes" id="UP000295937"/>
    </source>
</evidence>
<evidence type="ECO:0000313" key="6">
    <source>
        <dbReference type="EMBL" id="PPI88766.1"/>
    </source>
</evidence>
<dbReference type="Pfam" id="PF00581">
    <property type="entry name" value="Rhodanese"/>
    <property type="match status" value="1"/>
</dbReference>
<dbReference type="Pfam" id="PF17773">
    <property type="entry name" value="UPF0176_N"/>
    <property type="match status" value="1"/>
</dbReference>
<comment type="similarity">
    <text evidence="4">Belongs to the TrhO family.</text>
</comment>
<dbReference type="GO" id="GO:0006400">
    <property type="term" value="P:tRNA modification"/>
    <property type="evidence" value="ECO:0007669"/>
    <property type="project" value="UniProtKB-UniRule"/>
</dbReference>
<gene>
    <name evidence="4" type="primary">trhO</name>
    <name evidence="6" type="ORF">CRV09_00415</name>
</gene>
<accession>A0A2P5T2H0</accession>
<name>A0A2P5T2H0_9GAMM</name>
<dbReference type="RefSeq" id="WP_136132192.1">
    <property type="nucleotide sequence ID" value="NZ_PDKR01000001.1"/>
</dbReference>
<dbReference type="Gene3D" id="3.40.250.10">
    <property type="entry name" value="Rhodanese-like domain"/>
    <property type="match status" value="1"/>
</dbReference>
<dbReference type="Gene3D" id="3.30.70.100">
    <property type="match status" value="1"/>
</dbReference>
<dbReference type="AlphaFoldDB" id="A0A2P5T2H0"/>
<dbReference type="NCBIfam" id="NF001133">
    <property type="entry name" value="PRK00142.1-1"/>
    <property type="match status" value="1"/>
</dbReference>
<sequence>MPFLYNLISNKELKNRLSSQKDSRITVSFYKYFNISNPKIFRDQLYYNLNKLKVFGRIYVAHEGINAQISVPNSFYEETKFFIYNLDFCLNNLHMNIALDNEIKSFWVLRIKVRNRIIADGLKEDILNISKVGTYIKAETVNEMLDDSNIIFVDMRNHYEYEIGRFKNAIKIHSNTFRDQLPKVIDILKDYKNKKIVLYCTGGIRCEKASAWMIYNGFKNVYQIKGGIIEYIHQARRQNLPIRFQGKIFVFDQRMCEKVSEEVLSFCYQCGKSCDTHVNCANDKCHLLFIQCINCNNKFNKCCSLFCQSKILGN</sequence>
<comment type="function">
    <text evidence="3">Catalyzes oxygen-dependent 5-hydroxyuridine (ho5U) modification at position 34 in tRNAs, the first step in 5-carboxymethoxyuridine (cmo5U) biosynthesis. May be part of an alternate pathway, which is able to bypass cmo5U biogenesis in a subset of tRNAs under aerobic conditions.</text>
</comment>
<dbReference type="CDD" id="cd01518">
    <property type="entry name" value="RHOD_YceA"/>
    <property type="match status" value="1"/>
</dbReference>
<dbReference type="Proteomes" id="UP000295937">
    <property type="component" value="Unassembled WGS sequence"/>
</dbReference>
<dbReference type="GO" id="GO:0016705">
    <property type="term" value="F:oxidoreductase activity, acting on paired donors, with incorporation or reduction of molecular oxygen"/>
    <property type="evidence" value="ECO:0007669"/>
    <property type="project" value="UniProtKB-UniRule"/>
</dbReference>
<dbReference type="HAMAP" id="MF_00469">
    <property type="entry name" value="TrhO"/>
    <property type="match status" value="1"/>
</dbReference>
<dbReference type="InterPro" id="IPR020936">
    <property type="entry name" value="TrhO"/>
</dbReference>
<protein>
    <recommendedName>
        <fullName evidence="4">tRNA uridine(34) hydroxylase</fullName>
        <ecNumber evidence="4">1.14.-.-</ecNumber>
    </recommendedName>
    <alternativeName>
        <fullName evidence="4">tRNA hydroxylation protein O</fullName>
    </alternativeName>
</protein>
<feature type="domain" description="Rhodanese" evidence="5">
    <location>
        <begin position="146"/>
        <end position="240"/>
    </location>
</feature>
<evidence type="ECO:0000256" key="1">
    <source>
        <dbReference type="ARBA" id="ARBA00022694"/>
    </source>
</evidence>
<dbReference type="InterPro" id="IPR001763">
    <property type="entry name" value="Rhodanese-like_dom"/>
</dbReference>
<evidence type="ECO:0000256" key="4">
    <source>
        <dbReference type="HAMAP-Rule" id="MF_00469"/>
    </source>
</evidence>
<dbReference type="SMART" id="SM00450">
    <property type="entry name" value="RHOD"/>
    <property type="match status" value="1"/>
</dbReference>
<dbReference type="OrthoDB" id="9778326at2"/>
<evidence type="ECO:0000259" key="5">
    <source>
        <dbReference type="PROSITE" id="PS50206"/>
    </source>
</evidence>
<proteinExistence type="inferred from homology"/>